<dbReference type="Proteomes" id="UP000035618">
    <property type="component" value="Unassembled WGS sequence"/>
</dbReference>
<dbReference type="SMART" id="SM00530">
    <property type="entry name" value="HTH_XRE"/>
    <property type="match status" value="1"/>
</dbReference>
<evidence type="ECO:0000313" key="3">
    <source>
        <dbReference type="EMBL" id="KLA46705.1"/>
    </source>
</evidence>
<dbReference type="SUPFAM" id="SSF47413">
    <property type="entry name" value="lambda repressor-like DNA-binding domains"/>
    <property type="match status" value="1"/>
</dbReference>
<dbReference type="PANTHER" id="PTHR43236">
    <property type="entry name" value="ANTITOXIN HIGA1"/>
    <property type="match status" value="1"/>
</dbReference>
<evidence type="ECO:0000313" key="4">
    <source>
        <dbReference type="Proteomes" id="UP000035618"/>
    </source>
</evidence>
<feature type="domain" description="HTH cro/C1-type" evidence="2">
    <location>
        <begin position="26"/>
        <end position="80"/>
    </location>
</feature>
<organism evidence="3 4">
    <name type="scientific">Ligilactobacillus ruminis</name>
    <dbReference type="NCBI Taxonomy" id="1623"/>
    <lineage>
        <taxon>Bacteria</taxon>
        <taxon>Bacillati</taxon>
        <taxon>Bacillota</taxon>
        <taxon>Bacilli</taxon>
        <taxon>Lactobacillales</taxon>
        <taxon>Lactobacillaceae</taxon>
        <taxon>Ligilactobacillus</taxon>
    </lineage>
</organism>
<dbReference type="InterPro" id="IPR010359">
    <property type="entry name" value="IrrE_HExxH"/>
</dbReference>
<comment type="similarity">
    <text evidence="1">Belongs to the short-chain fatty acyl-CoA assimilation regulator (ScfR) family.</text>
</comment>
<protein>
    <submittedName>
        <fullName evidence="3">Toxin antitoxin system, Antitoxin component</fullName>
    </submittedName>
</protein>
<dbReference type="Pfam" id="PF06114">
    <property type="entry name" value="Peptidase_M78"/>
    <property type="match status" value="1"/>
</dbReference>
<dbReference type="NCBIfam" id="TIGR02607">
    <property type="entry name" value="antidote_HigA"/>
    <property type="match status" value="1"/>
</dbReference>
<dbReference type="GO" id="GO:0003677">
    <property type="term" value="F:DNA binding"/>
    <property type="evidence" value="ECO:0007669"/>
    <property type="project" value="InterPro"/>
</dbReference>
<proteinExistence type="inferred from homology"/>
<dbReference type="PANTHER" id="PTHR43236:SF1">
    <property type="entry name" value="BLL7220 PROTEIN"/>
    <property type="match status" value="1"/>
</dbReference>
<dbReference type="InterPro" id="IPR001387">
    <property type="entry name" value="Cro/C1-type_HTH"/>
</dbReference>
<evidence type="ECO:0000259" key="2">
    <source>
        <dbReference type="PROSITE" id="PS50943"/>
    </source>
</evidence>
<dbReference type="InterPro" id="IPR010982">
    <property type="entry name" value="Lambda_DNA-bd_dom_sf"/>
</dbReference>
<dbReference type="CDD" id="cd00093">
    <property type="entry name" value="HTH_XRE"/>
    <property type="match status" value="1"/>
</dbReference>
<gene>
    <name evidence="3" type="ORF">LRB_719</name>
</gene>
<dbReference type="PROSITE" id="PS50943">
    <property type="entry name" value="HTH_CROC1"/>
    <property type="match status" value="1"/>
</dbReference>
<comment type="caution">
    <text evidence="3">The sequence shown here is derived from an EMBL/GenBank/DDBJ whole genome shotgun (WGS) entry which is preliminary data.</text>
</comment>
<dbReference type="InterPro" id="IPR013430">
    <property type="entry name" value="Toxin_antidote_HigA"/>
</dbReference>
<dbReference type="EMBL" id="JHAJ01000040">
    <property type="protein sequence ID" value="KLA46705.1"/>
    <property type="molecule type" value="Genomic_DNA"/>
</dbReference>
<dbReference type="Gene3D" id="1.10.260.40">
    <property type="entry name" value="lambda repressor-like DNA-binding domains"/>
    <property type="match status" value="1"/>
</dbReference>
<name>A0A837IU98_9LACO</name>
<evidence type="ECO:0000256" key="1">
    <source>
        <dbReference type="ARBA" id="ARBA00007227"/>
    </source>
</evidence>
<sequence>MKHGEEVVVTMVRSRSYIATPPGATIKEQLNDRGMSQKEFAVRMDMSEKHISRLINGEVALTPETALKLEMVLGIPAKFWNNLEAIYREKIVKAEDENAKDADAEIARNFPYSEMAKLGWVPETRKVSEKVSYLRKYFGVVSLALLENKQITRIACRRLAITEKSDLTLMAWAQEAKIEACHVQTSPINIKKLISEMPEIRKMTLLKPKEFCPLLRSVLNECGIALVFLPHLKGSFLHGATFWDGKKIVVGMTARGKDADKFWFSLFHELAHIVLGHIGQPNGTTEDDEKKADMWARDILIPNDDFERFKNGNDYSEKSVLQFAQKQGIAPGIVVGRMQVEGIIRFNMLNNLKEKYVIA</sequence>
<dbReference type="InterPro" id="IPR052345">
    <property type="entry name" value="Rad_response_metalloprotease"/>
</dbReference>
<accession>A0A837IU98</accession>
<dbReference type="RefSeq" id="WP_207797688.1">
    <property type="nucleotide sequence ID" value="NZ_MRYP01000015.1"/>
</dbReference>
<dbReference type="Pfam" id="PF01381">
    <property type="entry name" value="HTH_3"/>
    <property type="match status" value="1"/>
</dbReference>
<reference evidence="3 4" key="1">
    <citation type="journal article" date="2015" name="BMC Microbiol.">
        <title>Lactobacillus ruminis strains cluster according to their mammalian gut source.</title>
        <authorList>
            <person name="O' Donnell M.M."/>
            <person name="Harris H.M."/>
            <person name="Lynch D.B."/>
            <person name="Ross R.P."/>
            <person name="O'Toole P.W."/>
        </authorList>
    </citation>
    <scope>NUCLEOTIDE SEQUENCE [LARGE SCALE GENOMIC DNA]</scope>
    <source>
        <strain evidence="3 4">ATCC 27780</strain>
    </source>
</reference>
<dbReference type="AlphaFoldDB" id="A0A837IU98"/>